<dbReference type="EMBL" id="QXGE01002804">
    <property type="protein sequence ID" value="KAE9279045.1"/>
    <property type="molecule type" value="Genomic_DNA"/>
</dbReference>
<dbReference type="Proteomes" id="UP000437068">
    <property type="component" value="Unassembled WGS sequence"/>
</dbReference>
<sequence length="80" mass="9147">MEQSTHPIHNWIGASKCLVEQIQEQRRRPCDLESIAAPDGSPRGSSPPLMKDTARCRDRELFNLCFDGDGDRCWRRNGFS</sequence>
<gene>
    <name evidence="2" type="ORF">PF001_g24891</name>
</gene>
<feature type="region of interest" description="Disordered" evidence="1">
    <location>
        <begin position="31"/>
        <end position="51"/>
    </location>
</feature>
<reference evidence="2 3" key="1">
    <citation type="submission" date="2018-08" db="EMBL/GenBank/DDBJ databases">
        <title>Genomic investigation of the strawberry pathogen Phytophthora fragariae indicates pathogenicity is determined by transcriptional variation in three key races.</title>
        <authorList>
            <person name="Adams T.M."/>
            <person name="Armitage A.D."/>
            <person name="Sobczyk M.K."/>
            <person name="Bates H.J."/>
            <person name="Dunwell J.M."/>
            <person name="Nellist C.F."/>
            <person name="Harrison R.J."/>
        </authorList>
    </citation>
    <scope>NUCLEOTIDE SEQUENCE [LARGE SCALE GENOMIC DNA]</scope>
    <source>
        <strain evidence="2 3">A4</strain>
    </source>
</reference>
<accession>A0A6A4BZP5</accession>
<evidence type="ECO:0000313" key="2">
    <source>
        <dbReference type="EMBL" id="KAE9279045.1"/>
    </source>
</evidence>
<evidence type="ECO:0000256" key="1">
    <source>
        <dbReference type="SAM" id="MobiDB-lite"/>
    </source>
</evidence>
<organism evidence="2 3">
    <name type="scientific">Phytophthora fragariae</name>
    <dbReference type="NCBI Taxonomy" id="53985"/>
    <lineage>
        <taxon>Eukaryota</taxon>
        <taxon>Sar</taxon>
        <taxon>Stramenopiles</taxon>
        <taxon>Oomycota</taxon>
        <taxon>Peronosporomycetes</taxon>
        <taxon>Peronosporales</taxon>
        <taxon>Peronosporaceae</taxon>
        <taxon>Phytophthora</taxon>
    </lineage>
</organism>
<evidence type="ECO:0000313" key="3">
    <source>
        <dbReference type="Proteomes" id="UP000437068"/>
    </source>
</evidence>
<proteinExistence type="predicted"/>
<protein>
    <submittedName>
        <fullName evidence="2">Uncharacterized protein</fullName>
    </submittedName>
</protein>
<comment type="caution">
    <text evidence="2">The sequence shown here is derived from an EMBL/GenBank/DDBJ whole genome shotgun (WGS) entry which is preliminary data.</text>
</comment>
<name>A0A6A4BZP5_9STRA</name>
<dbReference type="AlphaFoldDB" id="A0A6A4BZP5"/>